<reference evidence="3" key="1">
    <citation type="submission" date="2021-01" db="EMBL/GenBank/DDBJ databases">
        <authorList>
            <consortium name="Aspergillus chevalieri M1 genome sequencing consortium"/>
            <person name="Kazuki M."/>
            <person name="Futagami T."/>
        </authorList>
    </citation>
    <scope>NUCLEOTIDE SEQUENCE</scope>
    <source>
        <strain evidence="3">M1</strain>
    </source>
</reference>
<feature type="domain" description="C2H2-type" evidence="2">
    <location>
        <begin position="316"/>
        <end position="338"/>
    </location>
</feature>
<reference evidence="3" key="2">
    <citation type="submission" date="2021-02" db="EMBL/GenBank/DDBJ databases">
        <title>Aspergillus chevalieri M1 genome sequence.</title>
        <authorList>
            <person name="Kadooka C."/>
            <person name="Mori K."/>
            <person name="Futagami T."/>
        </authorList>
    </citation>
    <scope>NUCLEOTIDE SEQUENCE</scope>
    <source>
        <strain evidence="3">M1</strain>
    </source>
</reference>
<dbReference type="GeneID" id="66977683"/>
<gene>
    <name evidence="3" type="ORF">ACHE_10726S</name>
</gene>
<dbReference type="InterPro" id="IPR013087">
    <property type="entry name" value="Znf_C2H2_type"/>
</dbReference>
<evidence type="ECO:0000313" key="3">
    <source>
        <dbReference type="EMBL" id="BCR83324.1"/>
    </source>
</evidence>
<accession>A0A7R7VET3</accession>
<feature type="region of interest" description="Disordered" evidence="1">
    <location>
        <begin position="112"/>
        <end position="221"/>
    </location>
</feature>
<dbReference type="PROSITE" id="PS00028">
    <property type="entry name" value="ZINC_FINGER_C2H2_1"/>
    <property type="match status" value="1"/>
</dbReference>
<feature type="region of interest" description="Disordered" evidence="1">
    <location>
        <begin position="511"/>
        <end position="530"/>
    </location>
</feature>
<evidence type="ECO:0000259" key="2">
    <source>
        <dbReference type="PROSITE" id="PS00028"/>
    </source>
</evidence>
<protein>
    <recommendedName>
        <fullName evidence="2">C2H2-type domain-containing protein</fullName>
    </recommendedName>
</protein>
<keyword evidence="4" id="KW-1185">Reference proteome</keyword>
<evidence type="ECO:0000313" key="4">
    <source>
        <dbReference type="Proteomes" id="UP000637239"/>
    </source>
</evidence>
<name>A0A7R7VET3_ASPCH</name>
<organism evidence="3 4">
    <name type="scientific">Aspergillus chevalieri</name>
    <name type="common">Eurotium chevalieri</name>
    <dbReference type="NCBI Taxonomy" id="182096"/>
    <lineage>
        <taxon>Eukaryota</taxon>
        <taxon>Fungi</taxon>
        <taxon>Dikarya</taxon>
        <taxon>Ascomycota</taxon>
        <taxon>Pezizomycotina</taxon>
        <taxon>Eurotiomycetes</taxon>
        <taxon>Eurotiomycetidae</taxon>
        <taxon>Eurotiales</taxon>
        <taxon>Aspergillaceae</taxon>
        <taxon>Aspergillus</taxon>
        <taxon>Aspergillus subgen. Aspergillus</taxon>
    </lineage>
</organism>
<dbReference type="KEGG" id="ache:ACHE_10726S"/>
<dbReference type="EMBL" id="AP024416">
    <property type="protein sequence ID" value="BCR83324.1"/>
    <property type="molecule type" value="Genomic_DNA"/>
</dbReference>
<dbReference type="AlphaFoldDB" id="A0A7R7VET3"/>
<feature type="compositionally biased region" description="Basic and acidic residues" evidence="1">
    <location>
        <begin position="301"/>
        <end position="311"/>
    </location>
</feature>
<sequence>MKHSPDLLFYNRQKMETPSATQSPYFYLLDEEEFAPQDTNLSSLPDFPYITNTLEANPFAALPDDVLSPYPDESLVDTTASAIQDDHIPPALTDIDAGTYIENYTCSDLGQNGSTNDGSLQNSLPVGWTNQHSEPTFPELPDLFATSTDPSAGIRKSGEEESGPARPGAQRYGFRRSLPRRRSRYFIDRSGKQASPVAIPSGASTPDPLRRWQESPPEDEAAPLSAIKDAVHGSLSEHSTGISDQDIANAFRNYRRPASRAGSTTSAGSATSASSRQSGASSSSRRTAEKKTSRVRKTRQGKKDKSHSEDDVRPFCCTFCCDKFKSKYDWMRHEKSLHLNLEKWVCAPFGGSVLLPSTGRVHCAYCNQLDPTAEHLNQHNHGACDAKQRSFRRKDHLVQHLRLFHRLETLPLIDNWKTETTNFTSRCGFCDCQISNWPERYKHLAGHFRSGLTMADWRGDHDFPESIAAQVTCAVPPYMVDMESRTVVPFSASSGHAKDLFSQMLSRASFNRRETDTSTDTSQQRTQPQSELPALLEQLQVEDSPLNSYTKILTLHLSHYAQEQIRLGIVPTDEMFQREARRLCYDCDDPWNQTMADHPQWLSTFREQHFQKHASVGPTEDATLHPS</sequence>
<feature type="compositionally biased region" description="Polar residues" evidence="1">
    <location>
        <begin position="112"/>
        <end position="134"/>
    </location>
</feature>
<evidence type="ECO:0000256" key="1">
    <source>
        <dbReference type="SAM" id="MobiDB-lite"/>
    </source>
</evidence>
<proteinExistence type="predicted"/>
<dbReference type="Proteomes" id="UP000637239">
    <property type="component" value="Chromosome 1"/>
</dbReference>
<feature type="region of interest" description="Disordered" evidence="1">
    <location>
        <begin position="257"/>
        <end position="311"/>
    </location>
</feature>
<feature type="compositionally biased region" description="Low complexity" evidence="1">
    <location>
        <begin position="259"/>
        <end position="285"/>
    </location>
</feature>
<feature type="compositionally biased region" description="Basic residues" evidence="1">
    <location>
        <begin position="173"/>
        <end position="184"/>
    </location>
</feature>
<dbReference type="RefSeq" id="XP_043131846.1">
    <property type="nucleotide sequence ID" value="XM_043282475.1"/>
</dbReference>
<feature type="compositionally biased region" description="Low complexity" evidence="1">
    <location>
        <begin position="518"/>
        <end position="530"/>
    </location>
</feature>